<dbReference type="SUPFAM" id="SSF53300">
    <property type="entry name" value="vWA-like"/>
    <property type="match status" value="1"/>
</dbReference>
<keyword evidence="1" id="KW-0812">Transmembrane</keyword>
<dbReference type="Pfam" id="PF17957">
    <property type="entry name" value="Big_7"/>
    <property type="match status" value="1"/>
</dbReference>
<evidence type="ECO:0000256" key="1">
    <source>
        <dbReference type="SAM" id="Phobius"/>
    </source>
</evidence>
<dbReference type="AlphaFoldDB" id="A0A2M8QFL8"/>
<dbReference type="Pfam" id="PF00092">
    <property type="entry name" value="VWA"/>
    <property type="match status" value="1"/>
</dbReference>
<evidence type="ECO:0008006" key="6">
    <source>
        <dbReference type="Google" id="ProtNLM"/>
    </source>
</evidence>
<dbReference type="Gene3D" id="2.60.200.20">
    <property type="match status" value="1"/>
</dbReference>
<dbReference type="Pfam" id="PF16697">
    <property type="entry name" value="Yop-YscD_cpl"/>
    <property type="match status" value="1"/>
</dbReference>
<gene>
    <name evidence="4" type="ORF">CUN48_02705</name>
</gene>
<dbReference type="InterPro" id="IPR032030">
    <property type="entry name" value="YscD_cytoplasmic_dom"/>
</dbReference>
<dbReference type="InterPro" id="IPR000253">
    <property type="entry name" value="FHA_dom"/>
</dbReference>
<dbReference type="InterPro" id="IPR036465">
    <property type="entry name" value="vWFA_dom_sf"/>
</dbReference>
<feature type="domain" description="VWFA" evidence="3">
    <location>
        <begin position="106"/>
        <end position="306"/>
    </location>
</feature>
<dbReference type="SUPFAM" id="SSF49879">
    <property type="entry name" value="SMAD/FHA domain"/>
    <property type="match status" value="1"/>
</dbReference>
<dbReference type="SMART" id="SM00240">
    <property type="entry name" value="FHA"/>
    <property type="match status" value="1"/>
</dbReference>
<dbReference type="InterPro" id="IPR002035">
    <property type="entry name" value="VWF_A"/>
</dbReference>
<dbReference type="Gene3D" id="3.40.50.410">
    <property type="entry name" value="von Willebrand factor, type A domain"/>
    <property type="match status" value="1"/>
</dbReference>
<name>A0A2M8QFL8_9CHLR</name>
<dbReference type="Proteomes" id="UP000230790">
    <property type="component" value="Unassembled WGS sequence"/>
</dbReference>
<evidence type="ECO:0000259" key="2">
    <source>
        <dbReference type="PROSITE" id="PS50006"/>
    </source>
</evidence>
<dbReference type="Gene3D" id="2.60.40.10">
    <property type="entry name" value="Immunoglobulins"/>
    <property type="match status" value="1"/>
</dbReference>
<dbReference type="InterPro" id="IPR008984">
    <property type="entry name" value="SMAD_FHA_dom_sf"/>
</dbReference>
<comment type="caution">
    <text evidence="4">The sequence shown here is derived from an EMBL/GenBank/DDBJ whole genome shotgun (WGS) entry which is preliminary data.</text>
</comment>
<feature type="domain" description="FHA" evidence="2">
    <location>
        <begin position="563"/>
        <end position="616"/>
    </location>
</feature>
<organism evidence="4 5">
    <name type="scientific">Candidatus Thermofonsia Clade 3 bacterium</name>
    <dbReference type="NCBI Taxonomy" id="2364212"/>
    <lineage>
        <taxon>Bacteria</taxon>
        <taxon>Bacillati</taxon>
        <taxon>Chloroflexota</taxon>
        <taxon>Candidatus Thermofontia</taxon>
        <taxon>Candidatus Thermofonsia Clade 3</taxon>
    </lineage>
</organism>
<dbReference type="InterPro" id="IPR013783">
    <property type="entry name" value="Ig-like_fold"/>
</dbReference>
<dbReference type="CDD" id="cd00198">
    <property type="entry name" value="vWFA"/>
    <property type="match status" value="1"/>
</dbReference>
<dbReference type="CDD" id="cd00060">
    <property type="entry name" value="FHA"/>
    <property type="match status" value="1"/>
</dbReference>
<keyword evidence="1" id="KW-1133">Transmembrane helix</keyword>
<proteinExistence type="predicted"/>
<dbReference type="PROSITE" id="PS50234">
    <property type="entry name" value="VWFA"/>
    <property type="match status" value="1"/>
</dbReference>
<dbReference type="PROSITE" id="PS50006">
    <property type="entry name" value="FHA_DOMAIN"/>
    <property type="match status" value="1"/>
</dbReference>
<sequence>MQMFKGNVEMIKPTWQHASVIAALASLIVGTALLPYPAAAQTGGPTLEVKQVDSTRAPDYTITASVVWPDGSAASGLTAQNFTLTNLADNSPIPIANVESDNAGIGAIIVADLAGLNNTRDYNVVNTENVRRVAQQFMQAISANSGGKDYVGLVITTGTGDNKIAALVSPTNDLGAVTSRLETIPQLPVERTSALFDGLNQALNLLTRNPDAATREALDQRRKIILLFSDGADNKFSDEGIRGDILRRAIEAGVSIFAVQVNQRGPREFTNMSALAAQTNGGYVLLDSSVPLAQAEEQLRALYSRIDSQRSQYILRFTSIRPAGEHSARLTVNTPLGSDTAEVRFASALRPPTVRLLTPLEGETFFQETAEPAPPITITAQVDFPDGRARDVSIEFFANGTSIGRLDAPPYELVWQPPKEDRSVVTKTLPYAFQAIATDSYLGTTSNSPSVRTVLQVASVPAIPFVPTEAPSFDQWLRQNTALAASLCGLALITLGLIAALIIMNRRYSDQFAVLRANMSKGVQSGIRMVTQRLGLNRQPIAELKVVSGPMAGTSLPVGADTVWVGRDPSQCEVVLMSDPYVSSRHFQITRDPVTQQFYILDEGTANGTRVNRMPLPIKTRTPLPEDAEIEVGMTKLIFQQGRRTQRLNP</sequence>
<feature type="transmembrane region" description="Helical" evidence="1">
    <location>
        <begin position="482"/>
        <end position="503"/>
    </location>
</feature>
<evidence type="ECO:0000313" key="4">
    <source>
        <dbReference type="EMBL" id="PJF48613.1"/>
    </source>
</evidence>
<evidence type="ECO:0000259" key="3">
    <source>
        <dbReference type="PROSITE" id="PS50234"/>
    </source>
</evidence>
<dbReference type="SMART" id="SM00327">
    <property type="entry name" value="VWA"/>
    <property type="match status" value="1"/>
</dbReference>
<accession>A0A2M8QFL8</accession>
<dbReference type="EMBL" id="PGTN01000010">
    <property type="protein sequence ID" value="PJF48613.1"/>
    <property type="molecule type" value="Genomic_DNA"/>
</dbReference>
<reference evidence="4 5" key="1">
    <citation type="submission" date="2017-11" db="EMBL/GenBank/DDBJ databases">
        <title>Evolution of Phototrophy in the Chloroflexi Phylum Driven by Horizontal Gene Transfer.</title>
        <authorList>
            <person name="Ward L.M."/>
            <person name="Hemp J."/>
            <person name="Shih P.M."/>
            <person name="Mcglynn S.E."/>
            <person name="Fischer W."/>
        </authorList>
    </citation>
    <scope>NUCLEOTIDE SEQUENCE [LARGE SCALE GENOMIC DNA]</scope>
    <source>
        <strain evidence="4">JP3_7</strain>
    </source>
</reference>
<evidence type="ECO:0000313" key="5">
    <source>
        <dbReference type="Proteomes" id="UP000230790"/>
    </source>
</evidence>
<keyword evidence="1" id="KW-0472">Membrane</keyword>
<protein>
    <recommendedName>
        <fullName evidence="6">FHA domain-containing protein</fullName>
    </recommendedName>
</protein>